<dbReference type="Proteomes" id="UP000237347">
    <property type="component" value="Unassembled WGS sequence"/>
</dbReference>
<keyword evidence="3" id="KW-1185">Reference proteome</keyword>
<accession>A0AAW0KGV0</accession>
<evidence type="ECO:0000313" key="3">
    <source>
        <dbReference type="Proteomes" id="UP000237347"/>
    </source>
</evidence>
<sequence length="361" mass="41399">MQHLESEVSRSIDNPFLMGIEMMVYLSNSQSPGYILNLVQLLSQNTVQSMGLFFQQLVPKWLYDIHSTQHYHGLNPMTNPLLGNQTRFAIEDTTPSRTTLMEGLVPLATQADISSKPTSPKRQCDEDNGETSRVNRRRLNQEQGILSNSNHNLNGEADPITTSLHNIKFENNEFILRLRITDKQSSTSQNCPGASHLHNCLRDIEMIPLQSTGVKYTWKNKRDGDALVLEKLERAFINNTSTTSSYTEEGRSDSKLCGYCTHNKQSDFYVFEFAQAYKLKHRYGIKLSKNKQSRVRYKFVKSCPWKVSTGIDKDANFQISALYDTYTCSRSFYSRQVSTNWVAEKYVDQFGLILITKLKIR</sequence>
<gene>
    <name evidence="2" type="ORF">CFP56_020303</name>
</gene>
<proteinExistence type="predicted"/>
<evidence type="ECO:0000256" key="1">
    <source>
        <dbReference type="SAM" id="MobiDB-lite"/>
    </source>
</evidence>
<organism evidence="2 3">
    <name type="scientific">Quercus suber</name>
    <name type="common">Cork oak</name>
    <dbReference type="NCBI Taxonomy" id="58331"/>
    <lineage>
        <taxon>Eukaryota</taxon>
        <taxon>Viridiplantae</taxon>
        <taxon>Streptophyta</taxon>
        <taxon>Embryophyta</taxon>
        <taxon>Tracheophyta</taxon>
        <taxon>Spermatophyta</taxon>
        <taxon>Magnoliopsida</taxon>
        <taxon>eudicotyledons</taxon>
        <taxon>Gunneridae</taxon>
        <taxon>Pentapetalae</taxon>
        <taxon>rosids</taxon>
        <taxon>fabids</taxon>
        <taxon>Fagales</taxon>
        <taxon>Fagaceae</taxon>
        <taxon>Quercus</taxon>
    </lineage>
</organism>
<evidence type="ECO:0000313" key="2">
    <source>
        <dbReference type="EMBL" id="KAK7838077.1"/>
    </source>
</evidence>
<feature type="compositionally biased region" description="Polar residues" evidence="1">
    <location>
        <begin position="111"/>
        <end position="121"/>
    </location>
</feature>
<evidence type="ECO:0008006" key="4">
    <source>
        <dbReference type="Google" id="ProtNLM"/>
    </source>
</evidence>
<reference evidence="2 3" key="1">
    <citation type="journal article" date="2018" name="Sci. Data">
        <title>The draft genome sequence of cork oak.</title>
        <authorList>
            <person name="Ramos A.M."/>
            <person name="Usie A."/>
            <person name="Barbosa P."/>
            <person name="Barros P.M."/>
            <person name="Capote T."/>
            <person name="Chaves I."/>
            <person name="Simoes F."/>
            <person name="Abreu I."/>
            <person name="Carrasquinho I."/>
            <person name="Faro C."/>
            <person name="Guimaraes J.B."/>
            <person name="Mendonca D."/>
            <person name="Nobrega F."/>
            <person name="Rodrigues L."/>
            <person name="Saibo N.J.M."/>
            <person name="Varela M.C."/>
            <person name="Egas C."/>
            <person name="Matos J."/>
            <person name="Miguel C.M."/>
            <person name="Oliveira M.M."/>
            <person name="Ricardo C.P."/>
            <person name="Goncalves S."/>
        </authorList>
    </citation>
    <scope>NUCLEOTIDE SEQUENCE [LARGE SCALE GENOMIC DNA]</scope>
    <source>
        <strain evidence="3">cv. HL8</strain>
    </source>
</reference>
<dbReference type="AlphaFoldDB" id="A0AAW0KGV0"/>
<dbReference type="EMBL" id="PKMF04000314">
    <property type="protein sequence ID" value="KAK7838077.1"/>
    <property type="molecule type" value="Genomic_DNA"/>
</dbReference>
<comment type="caution">
    <text evidence="2">The sequence shown here is derived from an EMBL/GenBank/DDBJ whole genome shotgun (WGS) entry which is preliminary data.</text>
</comment>
<protein>
    <recommendedName>
        <fullName evidence="4">Transposase MuDR plant domain-containing protein</fullName>
    </recommendedName>
</protein>
<feature type="region of interest" description="Disordered" evidence="1">
    <location>
        <begin position="110"/>
        <end position="136"/>
    </location>
</feature>
<name>A0AAW0KGV0_QUESU</name>